<name>W1YIX2_9ZZZZ</name>
<organism evidence="2">
    <name type="scientific">human gut metagenome</name>
    <dbReference type="NCBI Taxonomy" id="408170"/>
    <lineage>
        <taxon>unclassified sequences</taxon>
        <taxon>metagenomes</taxon>
        <taxon>organismal metagenomes</taxon>
    </lineage>
</organism>
<dbReference type="InterPro" id="IPR022038">
    <property type="entry name" value="Ig-like_bact"/>
</dbReference>
<feature type="non-terminal residue" evidence="2">
    <location>
        <position position="1"/>
    </location>
</feature>
<dbReference type="AlphaFoldDB" id="W1YIX2"/>
<dbReference type="EMBL" id="AZMM01004915">
    <property type="protein sequence ID" value="ETJ41159.1"/>
    <property type="molecule type" value="Genomic_DNA"/>
</dbReference>
<proteinExistence type="predicted"/>
<dbReference type="Pfam" id="PF07523">
    <property type="entry name" value="Big_3"/>
    <property type="match status" value="1"/>
</dbReference>
<protein>
    <submittedName>
        <fullName evidence="2">Bacillolysin</fullName>
    </submittedName>
</protein>
<evidence type="ECO:0000313" key="2">
    <source>
        <dbReference type="EMBL" id="ETJ41159.1"/>
    </source>
</evidence>
<sequence length="92" mass="9772">DKPVITAPNQDYKVGDSIDPLKNVTASDKEDGTTKVTVAKIVDQDGNEIDSIPNDKAGKYTVTYTTTDADGNTVTKDATISVRSNDKPVITA</sequence>
<accession>W1YIX2</accession>
<evidence type="ECO:0000259" key="1">
    <source>
        <dbReference type="Pfam" id="PF07523"/>
    </source>
</evidence>
<gene>
    <name evidence="2" type="ORF">Q604_UNBC04915G0001</name>
</gene>
<dbReference type="Gene3D" id="2.60.40.10">
    <property type="entry name" value="Immunoglobulins"/>
    <property type="match status" value="1"/>
</dbReference>
<feature type="non-terminal residue" evidence="2">
    <location>
        <position position="92"/>
    </location>
</feature>
<feature type="domain" description="Ig-like" evidence="1">
    <location>
        <begin position="6"/>
        <end position="80"/>
    </location>
</feature>
<comment type="caution">
    <text evidence="2">The sequence shown here is derived from an EMBL/GenBank/DDBJ whole genome shotgun (WGS) entry which is preliminary data.</text>
</comment>
<reference evidence="2" key="1">
    <citation type="submission" date="2013-12" db="EMBL/GenBank/DDBJ databases">
        <title>A Varibaculum cambriense genome reconstructed from a premature infant gut community with otherwise low bacterial novelty that shifts toward anaerobic metabolism during the third week of life.</title>
        <authorList>
            <person name="Brown C.T."/>
            <person name="Sharon I."/>
            <person name="Thomas B.C."/>
            <person name="Castelle C.J."/>
            <person name="Morowitz M.J."/>
            <person name="Banfield J.F."/>
        </authorList>
    </citation>
    <scope>NUCLEOTIDE SEQUENCE</scope>
</reference>
<dbReference type="InterPro" id="IPR013783">
    <property type="entry name" value="Ig-like_fold"/>
</dbReference>